<protein>
    <submittedName>
        <fullName evidence="1">Uncharacterized protein</fullName>
    </submittedName>
</protein>
<reference evidence="1" key="1">
    <citation type="submission" date="2020-05" db="EMBL/GenBank/DDBJ databases">
        <title>Large-scale comparative analyses of tick genomes elucidate their genetic diversity and vector capacities.</title>
        <authorList>
            <person name="Jia N."/>
            <person name="Wang J."/>
            <person name="Shi W."/>
            <person name="Du L."/>
            <person name="Sun Y."/>
            <person name="Zhan W."/>
            <person name="Jiang J."/>
            <person name="Wang Q."/>
            <person name="Zhang B."/>
            <person name="Ji P."/>
            <person name="Sakyi L.B."/>
            <person name="Cui X."/>
            <person name="Yuan T."/>
            <person name="Jiang B."/>
            <person name="Yang W."/>
            <person name="Lam T.T.-Y."/>
            <person name="Chang Q."/>
            <person name="Ding S."/>
            <person name="Wang X."/>
            <person name="Zhu J."/>
            <person name="Ruan X."/>
            <person name="Zhao L."/>
            <person name="Wei J."/>
            <person name="Que T."/>
            <person name="Du C."/>
            <person name="Cheng J."/>
            <person name="Dai P."/>
            <person name="Han X."/>
            <person name="Huang E."/>
            <person name="Gao Y."/>
            <person name="Liu J."/>
            <person name="Shao H."/>
            <person name="Ye R."/>
            <person name="Li L."/>
            <person name="Wei W."/>
            <person name="Wang X."/>
            <person name="Wang C."/>
            <person name="Yang T."/>
            <person name="Huo Q."/>
            <person name="Li W."/>
            <person name="Guo W."/>
            <person name="Chen H."/>
            <person name="Zhou L."/>
            <person name="Ni X."/>
            <person name="Tian J."/>
            <person name="Zhou Y."/>
            <person name="Sheng Y."/>
            <person name="Liu T."/>
            <person name="Pan Y."/>
            <person name="Xia L."/>
            <person name="Li J."/>
            <person name="Zhao F."/>
            <person name="Cao W."/>
        </authorList>
    </citation>
    <scope>NUCLEOTIDE SEQUENCE</scope>
    <source>
        <strain evidence="1">Hyas-2018</strain>
    </source>
</reference>
<sequence>MSRGEDTSLKSAVFARTGLAIIAATPRAAEAIAPFVSRTSAARLSAVSFGYSAWPGTATVMRWKQGPRTGRSKLQPAAISAQGPCSNFQNVKRGEVCKVPGSTVTPAPPGSPTPIRLPHAKPDVFQNVLLYVYMGKIHLQDSTVFEALALAHELGIEELRQSCEDHVTSTMSIHNACTFLASALAMEDRVSSSGKSTKGGKSFVDRCTAFVGENAMECVKTSAFFNLPKDALIHLVSSDYLAMEEEDVWRAVLSWAKHHAGVTQPTAHWTEEERARICQQLLGVINHVRLLLIDSQVFAEEVEPTGAVPMELTLERYRYAALPSKFTHLEERHLQPRTSLRLFQGSQLLTGPKLRLQQVLNAWYGVPKQLWRLLYRASNHGYSAESFHHLCDGHSPTFVIALGSQGQLCGGFSDVPWGKTGGRGRYIPSEKAFLFTLINNADLPPTKFDIVKKMFAISHHPEYGPIFGAGADLSISNHCNANMESYSNLPHSYDGEGASCTLLMGDYNFTVLDYEVFTTVGK</sequence>
<comment type="caution">
    <text evidence="1">The sequence shown here is derived from an EMBL/GenBank/DDBJ whole genome shotgun (WGS) entry which is preliminary data.</text>
</comment>
<organism evidence="1 2">
    <name type="scientific">Hyalomma asiaticum</name>
    <name type="common">Tick</name>
    <dbReference type="NCBI Taxonomy" id="266040"/>
    <lineage>
        <taxon>Eukaryota</taxon>
        <taxon>Metazoa</taxon>
        <taxon>Ecdysozoa</taxon>
        <taxon>Arthropoda</taxon>
        <taxon>Chelicerata</taxon>
        <taxon>Arachnida</taxon>
        <taxon>Acari</taxon>
        <taxon>Parasitiformes</taxon>
        <taxon>Ixodida</taxon>
        <taxon>Ixodoidea</taxon>
        <taxon>Ixodidae</taxon>
        <taxon>Hyalomminae</taxon>
        <taxon>Hyalomma</taxon>
    </lineage>
</organism>
<keyword evidence="2" id="KW-1185">Reference proteome</keyword>
<accession>A0ACB7TF59</accession>
<evidence type="ECO:0000313" key="1">
    <source>
        <dbReference type="EMBL" id="KAH6944017.1"/>
    </source>
</evidence>
<evidence type="ECO:0000313" key="2">
    <source>
        <dbReference type="Proteomes" id="UP000821845"/>
    </source>
</evidence>
<gene>
    <name evidence="1" type="ORF">HPB50_001199</name>
</gene>
<dbReference type="EMBL" id="CM023481">
    <property type="protein sequence ID" value="KAH6944017.1"/>
    <property type="molecule type" value="Genomic_DNA"/>
</dbReference>
<proteinExistence type="predicted"/>
<dbReference type="Proteomes" id="UP000821845">
    <property type="component" value="Chromosome 1"/>
</dbReference>
<name>A0ACB7TF59_HYAAI</name>